<organism evidence="3">
    <name type="scientific">uncultured Acetobacteraceae bacterium</name>
    <dbReference type="NCBI Taxonomy" id="169975"/>
    <lineage>
        <taxon>Bacteria</taxon>
        <taxon>Pseudomonadati</taxon>
        <taxon>Pseudomonadota</taxon>
        <taxon>Alphaproteobacteria</taxon>
        <taxon>Acetobacterales</taxon>
        <taxon>Acetobacteraceae</taxon>
        <taxon>environmental samples</taxon>
    </lineage>
</organism>
<keyword evidence="3" id="KW-0560">Oxidoreductase</keyword>
<dbReference type="SMART" id="SM00822">
    <property type="entry name" value="PKS_KR"/>
    <property type="match status" value="1"/>
</dbReference>
<dbReference type="PRINTS" id="PR00081">
    <property type="entry name" value="GDHRDH"/>
</dbReference>
<dbReference type="InterPro" id="IPR002347">
    <property type="entry name" value="SDR_fam"/>
</dbReference>
<reference evidence="3" key="1">
    <citation type="submission" date="2020-02" db="EMBL/GenBank/DDBJ databases">
        <authorList>
            <person name="Meier V. D."/>
        </authorList>
    </citation>
    <scope>NUCLEOTIDE SEQUENCE</scope>
    <source>
        <strain evidence="3">AVDCRST_MAG04</strain>
    </source>
</reference>
<dbReference type="PRINTS" id="PR00080">
    <property type="entry name" value="SDRFAMILY"/>
</dbReference>
<proteinExistence type="inferred from homology"/>
<dbReference type="Gene3D" id="3.40.50.720">
    <property type="entry name" value="NAD(P)-binding Rossmann-like Domain"/>
    <property type="match status" value="1"/>
</dbReference>
<evidence type="ECO:0000259" key="2">
    <source>
        <dbReference type="SMART" id="SM00822"/>
    </source>
</evidence>
<dbReference type="PROSITE" id="PS00061">
    <property type="entry name" value="ADH_SHORT"/>
    <property type="match status" value="1"/>
</dbReference>
<dbReference type="EMBL" id="CADCTL010000115">
    <property type="protein sequence ID" value="CAA9241730.1"/>
    <property type="molecule type" value="Genomic_DNA"/>
</dbReference>
<feature type="domain" description="Ketoreductase" evidence="2">
    <location>
        <begin position="5"/>
        <end position="182"/>
    </location>
</feature>
<dbReference type="FunFam" id="3.40.50.720:FF:000084">
    <property type="entry name" value="Short-chain dehydrogenase reductase"/>
    <property type="match status" value="1"/>
</dbReference>
<gene>
    <name evidence="3" type="ORF">AVDCRST_MAG04-1653</name>
</gene>
<dbReference type="SUPFAM" id="SSF51735">
    <property type="entry name" value="NAD(P)-binding Rossmann-fold domains"/>
    <property type="match status" value="1"/>
</dbReference>
<sequence>MLEGKTAFVTGGSRGIGAAIVRKLAAAGAAVTFTYNSSPDAARAVAEAAGNGAQAVRLDLADADAVAAAVRGLPKLDILVNNAGTFELASVAEATLAAFDRMFAVNVRAVVAAVLEAAKIIPDGGRIITVGSINGEAVPFPGGAFYAGSKGAVRMLTKGWARDLGERGVTVNVVQPGPIDTDLNPADGPFGAVLTGMTALKRYGKPEDVAELVAFLAGPAGGNITGAALITDGGMTA</sequence>
<dbReference type="GO" id="GO:0004316">
    <property type="term" value="F:3-oxoacyl-[acyl-carrier-protein] reductase (NADPH) activity"/>
    <property type="evidence" value="ECO:0007669"/>
    <property type="project" value="UniProtKB-EC"/>
</dbReference>
<dbReference type="InterPro" id="IPR057326">
    <property type="entry name" value="KR_dom"/>
</dbReference>
<dbReference type="PANTHER" id="PTHR42760:SF50">
    <property type="entry name" value="SHORT-CHAIN DEHYDROGENASE-RELATED"/>
    <property type="match status" value="1"/>
</dbReference>
<evidence type="ECO:0000256" key="1">
    <source>
        <dbReference type="ARBA" id="ARBA00006484"/>
    </source>
</evidence>
<dbReference type="EC" id="1.1.1.100" evidence="3"/>
<comment type="similarity">
    <text evidence="1">Belongs to the short-chain dehydrogenases/reductases (SDR) family.</text>
</comment>
<name>A0A6J4I4L2_9PROT</name>
<dbReference type="InterPro" id="IPR036291">
    <property type="entry name" value="NAD(P)-bd_dom_sf"/>
</dbReference>
<evidence type="ECO:0000313" key="3">
    <source>
        <dbReference type="EMBL" id="CAA9241730.1"/>
    </source>
</evidence>
<protein>
    <submittedName>
        <fullName evidence="3">3-oxoacyl-[acyl-carrier protein] reductase</fullName>
        <ecNumber evidence="3">1.1.1.100</ecNumber>
    </submittedName>
</protein>
<dbReference type="PANTHER" id="PTHR42760">
    <property type="entry name" value="SHORT-CHAIN DEHYDROGENASES/REDUCTASES FAMILY MEMBER"/>
    <property type="match status" value="1"/>
</dbReference>
<dbReference type="AlphaFoldDB" id="A0A6J4I4L2"/>
<dbReference type="InterPro" id="IPR020904">
    <property type="entry name" value="Sc_DH/Rdtase_CS"/>
</dbReference>
<dbReference type="Pfam" id="PF13561">
    <property type="entry name" value="adh_short_C2"/>
    <property type="match status" value="1"/>
</dbReference>
<accession>A0A6J4I4L2</accession>